<evidence type="ECO:0000256" key="1">
    <source>
        <dbReference type="SAM" id="Phobius"/>
    </source>
</evidence>
<dbReference type="Proteomes" id="UP000182631">
    <property type="component" value="Unassembled WGS sequence"/>
</dbReference>
<dbReference type="PANTHER" id="PTHR31446">
    <property type="entry name" value="ACID PHOSPHATASE/VANADIUM-DEPENDENT HALOPEROXIDASE-RELATED PROTEIN"/>
    <property type="match status" value="1"/>
</dbReference>
<feature type="transmembrane region" description="Helical" evidence="1">
    <location>
        <begin position="133"/>
        <end position="155"/>
    </location>
</feature>
<feature type="transmembrane region" description="Helical" evidence="1">
    <location>
        <begin position="74"/>
        <end position="92"/>
    </location>
</feature>
<protein>
    <recommendedName>
        <fullName evidence="4">Divergent PAP2 family protein</fullName>
    </recommendedName>
</protein>
<reference evidence="3" key="1">
    <citation type="submission" date="2016-02" db="EMBL/GenBank/DDBJ databases">
        <authorList>
            <person name="liu f."/>
        </authorList>
    </citation>
    <scope>NUCLEOTIDE SEQUENCE [LARGE SCALE GENOMIC DNA]</scope>
</reference>
<evidence type="ECO:0000313" key="3">
    <source>
        <dbReference type="Proteomes" id="UP000182631"/>
    </source>
</evidence>
<keyword evidence="1" id="KW-0812">Transmembrane</keyword>
<name>A0A164ZRT0_9SYNE</name>
<keyword evidence="3" id="KW-1185">Reference proteome</keyword>
<evidence type="ECO:0000313" key="2">
    <source>
        <dbReference type="EMBL" id="SAY39064.1"/>
    </source>
</evidence>
<proteinExistence type="predicted"/>
<keyword evidence="1" id="KW-0472">Membrane</keyword>
<dbReference type="OrthoDB" id="9792681at2"/>
<gene>
    <name evidence="2" type="ORF">FLM9_1111</name>
</gene>
<keyword evidence="1" id="KW-1133">Transmembrane helix</keyword>
<dbReference type="EMBL" id="FITM01000120">
    <property type="protein sequence ID" value="SAY39064.1"/>
    <property type="molecule type" value="Genomic_DNA"/>
</dbReference>
<sequence length="164" mass="16958">MDALTALADNAVLTWALLACGAAQFSKLLVVLVTERQWCPSVLLETGGMPSSHATLVSGVAAGVGWQVGFDQPLFALACALALVVMYDASGVRRAAGLQAERLNALMTTPVDADCCSSLEPLNINLGHTRRQVFVGAVLGIVVVLLGISQVGGLLDVLTRAASL</sequence>
<dbReference type="RefSeq" id="WP_074457562.1">
    <property type="nucleotide sequence ID" value="NZ_FITM01000120.1"/>
</dbReference>
<dbReference type="PANTHER" id="PTHR31446:SF29">
    <property type="entry name" value="ACID PHOSPHATASE_VANADIUM-DEPENDENT HALOPEROXIDASE-RELATED PROTEIN"/>
    <property type="match status" value="1"/>
</dbReference>
<organism evidence="2 3">
    <name type="scientific">Candidatus Synechococcus spongiarum</name>
    <dbReference type="NCBI Taxonomy" id="431041"/>
    <lineage>
        <taxon>Bacteria</taxon>
        <taxon>Bacillati</taxon>
        <taxon>Cyanobacteriota</taxon>
        <taxon>Cyanophyceae</taxon>
        <taxon>Synechococcales</taxon>
        <taxon>Synechococcaceae</taxon>
        <taxon>Synechococcus</taxon>
    </lineage>
</organism>
<dbReference type="Pfam" id="PF02681">
    <property type="entry name" value="DUF212"/>
    <property type="match status" value="1"/>
</dbReference>
<evidence type="ECO:0008006" key="4">
    <source>
        <dbReference type="Google" id="ProtNLM"/>
    </source>
</evidence>
<dbReference type="AlphaFoldDB" id="A0A164ZRT0"/>
<dbReference type="InterPro" id="IPR003832">
    <property type="entry name" value="DUF212"/>
</dbReference>
<accession>A0A164ZRT0</accession>
<feature type="transmembrane region" description="Helical" evidence="1">
    <location>
        <begin position="12"/>
        <end position="34"/>
    </location>
</feature>